<dbReference type="AlphaFoldDB" id="A0A4R4EBA9"/>
<dbReference type="Pfam" id="PF16169">
    <property type="entry name" value="DUF4872"/>
    <property type="match status" value="1"/>
</dbReference>
<evidence type="ECO:0000259" key="2">
    <source>
        <dbReference type="Pfam" id="PF16169"/>
    </source>
</evidence>
<proteinExistence type="predicted"/>
<dbReference type="InterPro" id="IPR032369">
    <property type="entry name" value="DUF4872"/>
</dbReference>
<evidence type="ECO:0000313" key="4">
    <source>
        <dbReference type="Proteomes" id="UP000295418"/>
    </source>
</evidence>
<feature type="domain" description="DUF4872" evidence="2">
    <location>
        <begin position="208"/>
        <end position="341"/>
    </location>
</feature>
<organism evidence="3 4">
    <name type="scientific">Paenibacillus albiflavus</name>
    <dbReference type="NCBI Taxonomy" id="2545760"/>
    <lineage>
        <taxon>Bacteria</taxon>
        <taxon>Bacillati</taxon>
        <taxon>Bacillota</taxon>
        <taxon>Bacilli</taxon>
        <taxon>Bacillales</taxon>
        <taxon>Paenibacillaceae</taxon>
        <taxon>Paenibacillus</taxon>
    </lineage>
</organism>
<gene>
    <name evidence="3" type="ORF">E0485_11895</name>
</gene>
<sequence length="362" mass="42388">MIIEGINHNKGLSCHLTAIRNILNTQGAMMEERKLFGLSSSMTINYSKMAGKNNFPIISGLNSQCLDNLATFFQMDYRHYFDADSCKAHQMLVDRLNENTPVIVTVSLKKYREWLFSNKSMENRQFGFNIESILSGLKWVGHVILVVGYDKRKDEFKFYENTLTELQSISKTDLMSVRMLNNTQGWNIFNEAFIIRPAPVRVEARDYIEAVTRNIYTYLYSTHPNCGYHAVHLFFDDFHSGKWRDYYSKEELASIFYFLYFTIDTTSGGLFRKYYAMFLMDIYTTFGLEKFDDVSNYYKELSKLWNKFAGKLLMYARSDDIYEAFNDMSIKEVTDTIIEAEAEGIDKLSECVRNHHLRTKFI</sequence>
<reference evidence="3 4" key="1">
    <citation type="submission" date="2019-03" db="EMBL/GenBank/DDBJ databases">
        <authorList>
            <person name="Kim M.K.M."/>
        </authorList>
    </citation>
    <scope>NUCLEOTIDE SEQUENCE [LARGE SCALE GENOMIC DNA]</scope>
    <source>
        <strain evidence="3 4">18JY21-1</strain>
    </source>
</reference>
<dbReference type="EMBL" id="SKFG01000010">
    <property type="protein sequence ID" value="TCZ77156.1"/>
    <property type="molecule type" value="Genomic_DNA"/>
</dbReference>
<keyword evidence="4" id="KW-1185">Reference proteome</keyword>
<dbReference type="Pfam" id="PF14399">
    <property type="entry name" value="BtrH_N"/>
    <property type="match status" value="1"/>
</dbReference>
<protein>
    <submittedName>
        <fullName evidence="3">DUF4872 domain-containing protein</fullName>
    </submittedName>
</protein>
<dbReference type="InterPro" id="IPR026935">
    <property type="entry name" value="BtrH_N"/>
</dbReference>
<feature type="domain" description="Butirosin biosynthesis protein H N-terminal" evidence="1">
    <location>
        <begin position="14"/>
        <end position="108"/>
    </location>
</feature>
<dbReference type="Proteomes" id="UP000295418">
    <property type="component" value="Unassembled WGS sequence"/>
</dbReference>
<dbReference type="RefSeq" id="WP_132418257.1">
    <property type="nucleotide sequence ID" value="NZ_SKFG01000010.1"/>
</dbReference>
<evidence type="ECO:0000313" key="3">
    <source>
        <dbReference type="EMBL" id="TCZ77156.1"/>
    </source>
</evidence>
<evidence type="ECO:0000259" key="1">
    <source>
        <dbReference type="Pfam" id="PF14399"/>
    </source>
</evidence>
<accession>A0A4R4EBA9</accession>
<name>A0A4R4EBA9_9BACL</name>
<comment type="caution">
    <text evidence="3">The sequence shown here is derived from an EMBL/GenBank/DDBJ whole genome shotgun (WGS) entry which is preliminary data.</text>
</comment>